<dbReference type="EMBL" id="VHII01000013">
    <property type="protein sequence ID" value="KAF1381218.1"/>
    <property type="molecule type" value="Genomic_DNA"/>
</dbReference>
<keyword evidence="2" id="KW-1185">Reference proteome</keyword>
<accession>A0A6A5EQ61</accession>
<gene>
    <name evidence="1" type="ORF">PFLUV_G00151320</name>
</gene>
<evidence type="ECO:0000313" key="2">
    <source>
        <dbReference type="Proteomes" id="UP000465112"/>
    </source>
</evidence>
<name>A0A6A5EQ61_PERFL</name>
<reference evidence="1 2" key="1">
    <citation type="submission" date="2019-06" db="EMBL/GenBank/DDBJ databases">
        <title>A chromosome-scale genome assembly of the European perch, Perca fluviatilis.</title>
        <authorList>
            <person name="Roques C."/>
            <person name="Zahm M."/>
            <person name="Cabau C."/>
            <person name="Klopp C."/>
            <person name="Bouchez O."/>
            <person name="Donnadieu C."/>
            <person name="Kuhl H."/>
            <person name="Gislard M."/>
            <person name="Guendouz S."/>
            <person name="Journot L."/>
            <person name="Haffray P."/>
            <person name="Bestin A."/>
            <person name="Morvezen R."/>
            <person name="Feron R."/>
            <person name="Wen M."/>
            <person name="Jouanno E."/>
            <person name="Herpin A."/>
            <person name="Schartl M."/>
            <person name="Postlethwait J."/>
            <person name="Schaerlinger B."/>
            <person name="Chardard D."/>
            <person name="Lecocq T."/>
            <person name="Poncet C."/>
            <person name="Jaffrelo L."/>
            <person name="Lampietro C."/>
            <person name="Guiguen Y."/>
        </authorList>
    </citation>
    <scope>NUCLEOTIDE SEQUENCE [LARGE SCALE GENOMIC DNA]</scope>
    <source>
        <tissue evidence="1">Blood</tissue>
    </source>
</reference>
<sequence>MKLLVDRCTGVLRTGLVCDSVAPFHINITSKGTAMSAEWMEVLICPNGHSLWKWNSQPVMKFGMQAGDFLLSTNILFKGILQERNSEAICRLQGKDVVVIGDGRNDSPGHCAQYCSYTTMELDTKEIIHVATIDKRQTSWNSNIMEKEGFIQTVDKLSRELKLVEICTDAHIQIGALMNPDKGRYKDLGIHHSLDMWHGSEGERTVYSPPLVEGHRQPFLVVL</sequence>
<dbReference type="PANTHER" id="PTHR31751">
    <property type="entry name" value="SI:CH211-108C17.2-RELATED-RELATED"/>
    <property type="match status" value="1"/>
</dbReference>
<dbReference type="AlphaFoldDB" id="A0A6A5EQ61"/>
<dbReference type="Proteomes" id="UP000465112">
    <property type="component" value="Chromosome 13"/>
</dbReference>
<dbReference type="PANTHER" id="PTHR31751:SF7">
    <property type="entry name" value="THAP-TYPE DOMAIN-CONTAINING PROTEIN"/>
    <property type="match status" value="1"/>
</dbReference>
<proteinExistence type="predicted"/>
<organism evidence="1 2">
    <name type="scientific">Perca fluviatilis</name>
    <name type="common">European perch</name>
    <dbReference type="NCBI Taxonomy" id="8168"/>
    <lineage>
        <taxon>Eukaryota</taxon>
        <taxon>Metazoa</taxon>
        <taxon>Chordata</taxon>
        <taxon>Craniata</taxon>
        <taxon>Vertebrata</taxon>
        <taxon>Euteleostomi</taxon>
        <taxon>Actinopterygii</taxon>
        <taxon>Neopterygii</taxon>
        <taxon>Teleostei</taxon>
        <taxon>Neoteleostei</taxon>
        <taxon>Acanthomorphata</taxon>
        <taxon>Eupercaria</taxon>
        <taxon>Perciformes</taxon>
        <taxon>Percoidei</taxon>
        <taxon>Percidae</taxon>
        <taxon>Percinae</taxon>
        <taxon>Perca</taxon>
    </lineage>
</organism>
<evidence type="ECO:0000313" key="1">
    <source>
        <dbReference type="EMBL" id="KAF1381218.1"/>
    </source>
</evidence>
<protein>
    <submittedName>
        <fullName evidence="1">Uncharacterized protein</fullName>
    </submittedName>
</protein>
<comment type="caution">
    <text evidence="1">The sequence shown here is derived from an EMBL/GenBank/DDBJ whole genome shotgun (WGS) entry which is preliminary data.</text>
</comment>